<keyword evidence="3" id="KW-1185">Reference proteome</keyword>
<dbReference type="InParanoid" id="A0A5Q0BLA7"/>
<evidence type="ECO:0000256" key="1">
    <source>
        <dbReference type="SAM" id="Phobius"/>
    </source>
</evidence>
<sequence>MSHDNTIKNYMKFLWGPHLAEIVFESPSRQAVSSSVQNASVISGFSIAAIAIILATTPLTSPLLITLVYLFLALMLLFKCGDCLTNSLHFDDPITNQKELKFYRRQVYWGWRHYNLAIIIIIASIAFFSIIKIQDQNIPSHLKLSLYTAITLVFAWWASFWFVDLWKTIIFIVKCEDKNYSNYSTEQKKLIERNILFKLILYSGITVTLTILLTLLPFGFFSSCVDVQALLITLILFAVLRAIVIDTF</sequence>
<dbReference type="EMBL" id="CP044205">
    <property type="protein sequence ID" value="QFY42994.1"/>
    <property type="molecule type" value="Genomic_DNA"/>
</dbReference>
<dbReference type="RefSeq" id="WP_153248982.1">
    <property type="nucleotide sequence ID" value="NZ_CP044205.1"/>
</dbReference>
<protein>
    <submittedName>
        <fullName evidence="2">Uncharacterized protein</fullName>
    </submittedName>
</protein>
<evidence type="ECO:0000313" key="3">
    <source>
        <dbReference type="Proteomes" id="UP000325755"/>
    </source>
</evidence>
<keyword evidence="1" id="KW-0812">Transmembrane</keyword>
<dbReference type="AlphaFoldDB" id="A0A5Q0BLA7"/>
<feature type="transmembrane region" description="Helical" evidence="1">
    <location>
        <begin position="114"/>
        <end position="133"/>
    </location>
</feature>
<feature type="transmembrane region" description="Helical" evidence="1">
    <location>
        <begin position="199"/>
        <end position="221"/>
    </location>
</feature>
<feature type="transmembrane region" description="Helical" evidence="1">
    <location>
        <begin position="227"/>
        <end position="244"/>
    </location>
</feature>
<keyword evidence="1" id="KW-1133">Transmembrane helix</keyword>
<dbReference type="KEGG" id="mmob:F6R98_10515"/>
<name>A0A5Q0BLA7_9GAMM</name>
<reference evidence="2 3" key="1">
    <citation type="submission" date="2019-09" db="EMBL/GenBank/DDBJ databases">
        <title>Ecophysiology of the spiral-shaped methanotroph Methylospira mobilis as revealed by the complete genome sequence.</title>
        <authorList>
            <person name="Oshkin I.Y."/>
            <person name="Dedysh S.N."/>
            <person name="Miroshnikov K."/>
            <person name="Danilova O.V."/>
            <person name="Hakobyan A."/>
            <person name="Liesack W."/>
        </authorList>
    </citation>
    <scope>NUCLEOTIDE SEQUENCE [LARGE SCALE GENOMIC DNA]</scope>
    <source>
        <strain evidence="2 3">Shm1</strain>
    </source>
</reference>
<proteinExistence type="predicted"/>
<feature type="transmembrane region" description="Helical" evidence="1">
    <location>
        <begin position="61"/>
        <end position="78"/>
    </location>
</feature>
<gene>
    <name evidence="2" type="ORF">F6R98_10515</name>
</gene>
<feature type="transmembrane region" description="Helical" evidence="1">
    <location>
        <begin position="36"/>
        <end position="55"/>
    </location>
</feature>
<organism evidence="2 3">
    <name type="scientific">Candidatus Methylospira mobilis</name>
    <dbReference type="NCBI Taxonomy" id="1808979"/>
    <lineage>
        <taxon>Bacteria</taxon>
        <taxon>Pseudomonadati</taxon>
        <taxon>Pseudomonadota</taxon>
        <taxon>Gammaproteobacteria</taxon>
        <taxon>Methylococcales</taxon>
        <taxon>Methylococcaceae</taxon>
        <taxon>Candidatus Methylospira</taxon>
    </lineage>
</organism>
<feature type="transmembrane region" description="Helical" evidence="1">
    <location>
        <begin position="145"/>
        <end position="163"/>
    </location>
</feature>
<evidence type="ECO:0000313" key="2">
    <source>
        <dbReference type="EMBL" id="QFY42994.1"/>
    </source>
</evidence>
<accession>A0A5Q0BLA7</accession>
<dbReference type="Proteomes" id="UP000325755">
    <property type="component" value="Chromosome"/>
</dbReference>
<keyword evidence="1" id="KW-0472">Membrane</keyword>